<protein>
    <submittedName>
        <fullName evidence="6">Peptidase M20</fullName>
    </submittedName>
</protein>
<sequence>MHCDWTIAGKSLPKRDGSLKSRPPVRGGVSTIDLACDLVAIPSHSTDARDERAAGDAVEAWLREHTAATVERDDAPRGGNVIARAGPSGDPDLAFVGHHDVVDPADDHWAADRFRVERRDGRLYGRGTADMKGSLAAAMTAFAAVADDATRPVAFVSFTGEESGGIGCRWAIDHGFSPERAVVLEGSTGYGKEEAPSDGPPGIDVAVAHKGRRALTVEASGTAAHASVGHDADNAIYHAIDAIDRLRSVDPPSRQIAGQRVDGSVAVTEIAGGDAWNVVPETCTVTVDERTIPGGRIDLAMFDAVDVTVDQDLPPMVCADESFVERAVAAASRDRDARRIVKPHATDAGWLADRAGTDCLVIGAAEPGEAHTDDESVSIAAIERCREIYERLVRDLVV</sequence>
<dbReference type="Gene3D" id="3.30.70.360">
    <property type="match status" value="1"/>
</dbReference>
<accession>A0A2R4X0E9</accession>
<dbReference type="KEGG" id="harc:HARCEL1_05920"/>
<dbReference type="Proteomes" id="UP000244727">
    <property type="component" value="Chromosome"/>
</dbReference>
<evidence type="ECO:0000259" key="5">
    <source>
        <dbReference type="Pfam" id="PF07687"/>
    </source>
</evidence>
<dbReference type="PANTHER" id="PTHR43808">
    <property type="entry name" value="ACETYLORNITHINE DEACETYLASE"/>
    <property type="match status" value="1"/>
</dbReference>
<dbReference type="SUPFAM" id="SSF55031">
    <property type="entry name" value="Bacterial exopeptidase dimerisation domain"/>
    <property type="match status" value="1"/>
</dbReference>
<dbReference type="InterPro" id="IPR036264">
    <property type="entry name" value="Bact_exopeptidase_dim_dom"/>
</dbReference>
<evidence type="ECO:0000256" key="3">
    <source>
        <dbReference type="ARBA" id="ARBA00022801"/>
    </source>
</evidence>
<keyword evidence="3" id="KW-0378">Hydrolase</keyword>
<dbReference type="InterPro" id="IPR001261">
    <property type="entry name" value="ArgE/DapE_CS"/>
</dbReference>
<dbReference type="Pfam" id="PF01546">
    <property type="entry name" value="Peptidase_M20"/>
    <property type="match status" value="1"/>
</dbReference>
<evidence type="ECO:0000256" key="2">
    <source>
        <dbReference type="ARBA" id="ARBA00022723"/>
    </source>
</evidence>
<comment type="cofactor">
    <cofactor evidence="1">
        <name>Zn(2+)</name>
        <dbReference type="ChEBI" id="CHEBI:29105"/>
    </cofactor>
</comment>
<dbReference type="Pfam" id="PF07687">
    <property type="entry name" value="M20_dimer"/>
    <property type="match status" value="1"/>
</dbReference>
<proteinExistence type="predicted"/>
<dbReference type="SUPFAM" id="SSF53187">
    <property type="entry name" value="Zn-dependent exopeptidases"/>
    <property type="match status" value="1"/>
</dbReference>
<dbReference type="GO" id="GO:0016787">
    <property type="term" value="F:hydrolase activity"/>
    <property type="evidence" value="ECO:0007669"/>
    <property type="project" value="UniProtKB-KW"/>
</dbReference>
<dbReference type="InterPro" id="IPR002933">
    <property type="entry name" value="Peptidase_M20"/>
</dbReference>
<dbReference type="InterPro" id="IPR050072">
    <property type="entry name" value="Peptidase_M20A"/>
</dbReference>
<keyword evidence="2" id="KW-0479">Metal-binding</keyword>
<evidence type="ECO:0000313" key="6">
    <source>
        <dbReference type="EMBL" id="AWB27270.1"/>
    </source>
</evidence>
<evidence type="ECO:0000256" key="1">
    <source>
        <dbReference type="ARBA" id="ARBA00001947"/>
    </source>
</evidence>
<keyword evidence="4" id="KW-0862">Zinc</keyword>
<dbReference type="AlphaFoldDB" id="A0A2R4X0E9"/>
<reference evidence="6 7" key="1">
    <citation type="submission" date="2018-04" db="EMBL/GenBank/DDBJ databases">
        <title>Halococcoides cellulosivorans gen. nov., sp. nov., an extremely halophilic cellulose-utilizing haloarchaeon from hypersaline lakes.</title>
        <authorList>
            <person name="Sorokin D.Y."/>
            <person name="Toshchakov S.V."/>
            <person name="Samarov N.I."/>
            <person name="Korzhenkov A."/>
            <person name="Kublanov I.V."/>
        </authorList>
    </citation>
    <scope>NUCLEOTIDE SEQUENCE [LARGE SCALE GENOMIC DNA]</scope>
    <source>
        <strain evidence="6 7">HArcel1</strain>
    </source>
</reference>
<dbReference type="GO" id="GO:0046872">
    <property type="term" value="F:metal ion binding"/>
    <property type="evidence" value="ECO:0007669"/>
    <property type="project" value="UniProtKB-KW"/>
</dbReference>
<gene>
    <name evidence="6" type="ORF">HARCEL1_05920</name>
</gene>
<evidence type="ECO:0000256" key="4">
    <source>
        <dbReference type="ARBA" id="ARBA00022833"/>
    </source>
</evidence>
<organism evidence="6 7">
    <name type="scientific">Halococcoides cellulosivorans</name>
    <dbReference type="NCBI Taxonomy" id="1679096"/>
    <lineage>
        <taxon>Archaea</taxon>
        <taxon>Methanobacteriati</taxon>
        <taxon>Methanobacteriota</taxon>
        <taxon>Stenosarchaea group</taxon>
        <taxon>Halobacteria</taxon>
        <taxon>Halobacteriales</taxon>
        <taxon>Haloarculaceae</taxon>
        <taxon>Halococcoides</taxon>
    </lineage>
</organism>
<name>A0A2R4X0E9_9EURY</name>
<dbReference type="PROSITE" id="PS00758">
    <property type="entry name" value="ARGE_DAPE_CPG2_1"/>
    <property type="match status" value="1"/>
</dbReference>
<keyword evidence="7" id="KW-1185">Reference proteome</keyword>
<evidence type="ECO:0000313" key="7">
    <source>
        <dbReference type="Proteomes" id="UP000244727"/>
    </source>
</evidence>
<dbReference type="EMBL" id="CP028858">
    <property type="protein sequence ID" value="AWB27270.1"/>
    <property type="molecule type" value="Genomic_DNA"/>
</dbReference>
<dbReference type="Gene3D" id="3.40.630.10">
    <property type="entry name" value="Zn peptidases"/>
    <property type="match status" value="1"/>
</dbReference>
<feature type="domain" description="Peptidase M20 dimerisation" evidence="5">
    <location>
        <begin position="207"/>
        <end position="294"/>
    </location>
</feature>
<dbReference type="InterPro" id="IPR011650">
    <property type="entry name" value="Peptidase_M20_dimer"/>
</dbReference>